<dbReference type="GO" id="GO:0043565">
    <property type="term" value="F:sequence-specific DNA binding"/>
    <property type="evidence" value="ECO:0007669"/>
    <property type="project" value="InterPro"/>
</dbReference>
<evidence type="ECO:0000256" key="1">
    <source>
        <dbReference type="ARBA" id="ARBA00023015"/>
    </source>
</evidence>
<evidence type="ECO:0000313" key="4">
    <source>
        <dbReference type="EMBL" id="TWG07874.1"/>
    </source>
</evidence>
<accession>A0A561V8E2</accession>
<dbReference type="InterPro" id="IPR009057">
    <property type="entry name" value="Homeodomain-like_sf"/>
</dbReference>
<dbReference type="EMBL" id="VIWX01000001">
    <property type="protein sequence ID" value="TWG07874.1"/>
    <property type="molecule type" value="Genomic_DNA"/>
</dbReference>
<sequence>MTAMTAERARVWLWPGQAAYLGPQLRWDLHSTPVHCLAFGVDDAFVVHAPDGVWHRRSALIPARLPHRIEAGAGRMLFHYLDSRTDSAGVRELMAEALGTITATHRDELAVLDHVHEPDELHRFALGAPSQRCIDRRIRAAMDSLLAEPERERDAGELAAEFGLSKSRFLHLFSENAGTSFRRFRVWSRMLRVGAAVEAGASLTTAATDAGFASASHFSDTFRRMFGLSATTLLAGGTQITTAPAITRSAPAHRP</sequence>
<dbReference type="Gene3D" id="1.10.10.60">
    <property type="entry name" value="Homeodomain-like"/>
    <property type="match status" value="1"/>
</dbReference>
<feature type="domain" description="HTH araC/xylS-type" evidence="3">
    <location>
        <begin position="136"/>
        <end position="236"/>
    </location>
</feature>
<dbReference type="GO" id="GO:0003700">
    <property type="term" value="F:DNA-binding transcription factor activity"/>
    <property type="evidence" value="ECO:0007669"/>
    <property type="project" value="InterPro"/>
</dbReference>
<reference evidence="4 5" key="1">
    <citation type="submission" date="2019-06" db="EMBL/GenBank/DDBJ databases">
        <title>Sequencing the genomes of 1000 actinobacteria strains.</title>
        <authorList>
            <person name="Klenk H.-P."/>
        </authorList>
    </citation>
    <scope>NUCLEOTIDE SEQUENCE [LARGE SCALE GENOMIC DNA]</scope>
    <source>
        <strain evidence="4 5">DSM 46699</strain>
    </source>
</reference>
<keyword evidence="2" id="KW-0804">Transcription</keyword>
<comment type="caution">
    <text evidence="4">The sequence shown here is derived from an EMBL/GenBank/DDBJ whole genome shotgun (WGS) entry which is preliminary data.</text>
</comment>
<organism evidence="4 5">
    <name type="scientific">Saccharopolyspora dendranthemae</name>
    <dbReference type="NCBI Taxonomy" id="1181886"/>
    <lineage>
        <taxon>Bacteria</taxon>
        <taxon>Bacillati</taxon>
        <taxon>Actinomycetota</taxon>
        <taxon>Actinomycetes</taxon>
        <taxon>Pseudonocardiales</taxon>
        <taxon>Pseudonocardiaceae</taxon>
        <taxon>Saccharopolyspora</taxon>
    </lineage>
</organism>
<keyword evidence="1" id="KW-0805">Transcription regulation</keyword>
<dbReference type="InterPro" id="IPR018060">
    <property type="entry name" value="HTH_AraC"/>
</dbReference>
<name>A0A561V8E2_9PSEU</name>
<dbReference type="SUPFAM" id="SSF46689">
    <property type="entry name" value="Homeodomain-like"/>
    <property type="match status" value="1"/>
</dbReference>
<evidence type="ECO:0000259" key="3">
    <source>
        <dbReference type="PROSITE" id="PS01124"/>
    </source>
</evidence>
<keyword evidence="5" id="KW-1185">Reference proteome</keyword>
<dbReference type="Proteomes" id="UP000316184">
    <property type="component" value="Unassembled WGS sequence"/>
</dbReference>
<dbReference type="AlphaFoldDB" id="A0A561V8E2"/>
<dbReference type="PANTHER" id="PTHR11019">
    <property type="entry name" value="HTH-TYPE TRANSCRIPTIONAL REGULATOR NIMR"/>
    <property type="match status" value="1"/>
</dbReference>
<dbReference type="OrthoDB" id="5295226at2"/>
<dbReference type="Pfam" id="PF12833">
    <property type="entry name" value="HTH_18"/>
    <property type="match status" value="1"/>
</dbReference>
<evidence type="ECO:0000256" key="2">
    <source>
        <dbReference type="ARBA" id="ARBA00023163"/>
    </source>
</evidence>
<gene>
    <name evidence="4" type="ORF">FHU35_11493</name>
</gene>
<proteinExistence type="predicted"/>
<dbReference type="SMART" id="SM00342">
    <property type="entry name" value="HTH_ARAC"/>
    <property type="match status" value="1"/>
</dbReference>
<evidence type="ECO:0000313" key="5">
    <source>
        <dbReference type="Proteomes" id="UP000316184"/>
    </source>
</evidence>
<dbReference type="PROSITE" id="PS01124">
    <property type="entry name" value="HTH_ARAC_FAMILY_2"/>
    <property type="match status" value="1"/>
</dbReference>
<dbReference type="PANTHER" id="PTHR11019:SF159">
    <property type="entry name" value="TRANSCRIPTIONAL REGULATOR-RELATED"/>
    <property type="match status" value="1"/>
</dbReference>
<protein>
    <submittedName>
        <fullName evidence="4">AraC family transcriptional regulator</fullName>
    </submittedName>
</protein>